<dbReference type="AlphaFoldDB" id="A0A7I9VYQ3"/>
<dbReference type="RefSeq" id="WP_234816453.1">
    <property type="nucleotide sequence ID" value="NZ_BLKS01000001.1"/>
</dbReference>
<sequence>MAPQVLVPKSVLQTALEEYGRSAKEWSVRKLLASKVGGRVLAALGTDDQLADPDKYHDLAVRVEATVRSIVDSFDPVDRRIAQAALATKKEFFGEEVEHRKQYVREHDVGFTDHQYKTQRARVLGELAVMLADAMKGGIEPQLRGDADTDNGADRLSTMTEEQMATTRTVARPGFGKPLRQHRLVLTGAAAAMLALLVMAGAVVALKRDNAAPDPWNGMTETELERRYDGKLPWGDDDLSRCADPPASEAVVSNSPPVVVPDGRVTGVIELRKSPICPSAVWARVLWDGNEQTRYQIPPGWTLHSVMHRPITKTVIDEQDHSSATEGPYIVSRMIASARGCVYAEVYFTNGDERTTPVRTSCVQV</sequence>
<name>A0A7I9VYQ3_MYCAG</name>
<organism evidence="2 3">
    <name type="scientific">Mycolicibacterium agri</name>
    <name type="common">Mycobacterium agri</name>
    <dbReference type="NCBI Taxonomy" id="36811"/>
    <lineage>
        <taxon>Bacteria</taxon>
        <taxon>Bacillati</taxon>
        <taxon>Actinomycetota</taxon>
        <taxon>Actinomycetes</taxon>
        <taxon>Mycobacteriales</taxon>
        <taxon>Mycobacteriaceae</taxon>
        <taxon>Mycolicibacterium</taxon>
    </lineage>
</organism>
<keyword evidence="1" id="KW-1133">Transmembrane helix</keyword>
<gene>
    <name evidence="2" type="ORF">MAGR_16090</name>
</gene>
<dbReference type="Proteomes" id="UP000465302">
    <property type="component" value="Unassembled WGS sequence"/>
</dbReference>
<proteinExistence type="predicted"/>
<keyword evidence="1" id="KW-0472">Membrane</keyword>
<comment type="caution">
    <text evidence="2">The sequence shown here is derived from an EMBL/GenBank/DDBJ whole genome shotgun (WGS) entry which is preliminary data.</text>
</comment>
<reference evidence="2 3" key="1">
    <citation type="journal article" date="2019" name="Emerg. Microbes Infect.">
        <title>Comprehensive subspecies identification of 175 nontuberculous mycobacteria species based on 7547 genomic profiles.</title>
        <authorList>
            <person name="Matsumoto Y."/>
            <person name="Kinjo T."/>
            <person name="Motooka D."/>
            <person name="Nabeya D."/>
            <person name="Jung N."/>
            <person name="Uechi K."/>
            <person name="Horii T."/>
            <person name="Iida T."/>
            <person name="Fujita J."/>
            <person name="Nakamura S."/>
        </authorList>
    </citation>
    <scope>NUCLEOTIDE SEQUENCE [LARGE SCALE GENOMIC DNA]</scope>
    <source>
        <strain evidence="2 3">JCM 6377</strain>
    </source>
</reference>
<keyword evidence="1" id="KW-0812">Transmembrane</keyword>
<feature type="transmembrane region" description="Helical" evidence="1">
    <location>
        <begin position="184"/>
        <end position="206"/>
    </location>
</feature>
<evidence type="ECO:0000313" key="2">
    <source>
        <dbReference type="EMBL" id="GFG50168.1"/>
    </source>
</evidence>
<accession>A0A7I9VYQ3</accession>
<dbReference type="EMBL" id="BLKS01000001">
    <property type="protein sequence ID" value="GFG50168.1"/>
    <property type="molecule type" value="Genomic_DNA"/>
</dbReference>
<evidence type="ECO:0000313" key="3">
    <source>
        <dbReference type="Proteomes" id="UP000465302"/>
    </source>
</evidence>
<evidence type="ECO:0000256" key="1">
    <source>
        <dbReference type="SAM" id="Phobius"/>
    </source>
</evidence>
<protein>
    <submittedName>
        <fullName evidence="2">Uncharacterized protein</fullName>
    </submittedName>
</protein>